<dbReference type="PANTHER" id="PTHR44154:SF1">
    <property type="entry name" value="QUINONE OXIDOREDUCTASE"/>
    <property type="match status" value="1"/>
</dbReference>
<dbReference type="SMART" id="SM00829">
    <property type="entry name" value="PKS_ER"/>
    <property type="match status" value="1"/>
</dbReference>
<evidence type="ECO:0000313" key="4">
    <source>
        <dbReference type="Proteomes" id="UP000308037"/>
    </source>
</evidence>
<dbReference type="InterPro" id="IPR020843">
    <property type="entry name" value="ER"/>
</dbReference>
<dbReference type="SUPFAM" id="SSF51735">
    <property type="entry name" value="NAD(P)-binding Rossmann-fold domains"/>
    <property type="match status" value="1"/>
</dbReference>
<dbReference type="GO" id="GO:0016616">
    <property type="term" value="F:oxidoreductase activity, acting on the CH-OH group of donors, NAD or NADP as acceptor"/>
    <property type="evidence" value="ECO:0007669"/>
    <property type="project" value="UniProtKB-ARBA"/>
</dbReference>
<evidence type="ECO:0000313" key="3">
    <source>
        <dbReference type="EMBL" id="TKR25617.1"/>
    </source>
</evidence>
<sequence>MRAVRFHEFGKSIDMYQVDEIDRPDPRDDEVLVDISASSVNPADTYMTEGMYAPPELPWVPGIDFAGTVVEVGDRVGDPDAAGQAAHFEVGDRVFGTGTGKHVHGGYQEYAAIPTSRVVHLPDNMDLITAGGVGCAAVTAWLCLVDFADLQVSDQCLIHGGSGGVGHTAVQIADAAGAHVIATASPENHDRVRELGADIVLDYARDDLAEAIIEASGGGVDVILDHRLDEYLDLDAEVANMEARVMGIGEAEMDPSVGVAASSAPRLKNLTVKFMKMFNTPDLKPPLEGIAGMIERDELVIDVAREYTLEEAGQAHHDVMADSFFGKLIIRP</sequence>
<dbReference type="AlphaFoldDB" id="A0A4U5JDC2"/>
<dbReference type="PANTHER" id="PTHR44154">
    <property type="entry name" value="QUINONE OXIDOREDUCTASE"/>
    <property type="match status" value="1"/>
</dbReference>
<evidence type="ECO:0000256" key="1">
    <source>
        <dbReference type="ARBA" id="ARBA00022857"/>
    </source>
</evidence>
<evidence type="ECO:0000259" key="2">
    <source>
        <dbReference type="SMART" id="SM00829"/>
    </source>
</evidence>
<dbReference type="GO" id="GO:0030554">
    <property type="term" value="F:adenyl nucleotide binding"/>
    <property type="evidence" value="ECO:0007669"/>
    <property type="project" value="UniProtKB-ARBA"/>
</dbReference>
<dbReference type="OrthoDB" id="8709at2157"/>
<dbReference type="Gene3D" id="3.40.50.720">
    <property type="entry name" value="NAD(P)-binding Rossmann-like Domain"/>
    <property type="match status" value="1"/>
</dbReference>
<dbReference type="Gene3D" id="3.90.180.10">
    <property type="entry name" value="Medium-chain alcohol dehydrogenases, catalytic domain"/>
    <property type="match status" value="1"/>
</dbReference>
<comment type="caution">
    <text evidence="3">The sequence shown here is derived from an EMBL/GenBank/DDBJ whole genome shotgun (WGS) entry which is preliminary data.</text>
</comment>
<dbReference type="Pfam" id="PF00107">
    <property type="entry name" value="ADH_zinc_N"/>
    <property type="match status" value="1"/>
</dbReference>
<gene>
    <name evidence="3" type="ORF">DM868_09370</name>
</gene>
<dbReference type="InterPro" id="IPR036291">
    <property type="entry name" value="NAD(P)-bd_dom_sf"/>
</dbReference>
<dbReference type="CDD" id="cd08253">
    <property type="entry name" value="zeta_crystallin"/>
    <property type="match status" value="1"/>
</dbReference>
<dbReference type="RefSeq" id="WP_137276624.1">
    <property type="nucleotide sequence ID" value="NZ_QKNX01000003.1"/>
</dbReference>
<dbReference type="InterPro" id="IPR013154">
    <property type="entry name" value="ADH-like_N"/>
</dbReference>
<feature type="domain" description="Enoyl reductase (ER)" evidence="2">
    <location>
        <begin position="11"/>
        <end position="330"/>
    </location>
</feature>
<dbReference type="Pfam" id="PF08240">
    <property type="entry name" value="ADH_N"/>
    <property type="match status" value="1"/>
</dbReference>
<dbReference type="InterPro" id="IPR051603">
    <property type="entry name" value="Zinc-ADH_QOR/CCCR"/>
</dbReference>
<protein>
    <submittedName>
        <fullName evidence="3">NADPH:quinone reductase</fullName>
    </submittedName>
</protein>
<dbReference type="InterPro" id="IPR013149">
    <property type="entry name" value="ADH-like_C"/>
</dbReference>
<dbReference type="InterPro" id="IPR011032">
    <property type="entry name" value="GroES-like_sf"/>
</dbReference>
<proteinExistence type="predicted"/>
<keyword evidence="1" id="KW-0521">NADP</keyword>
<dbReference type="EMBL" id="QKNX01000003">
    <property type="protein sequence ID" value="TKR25617.1"/>
    <property type="molecule type" value="Genomic_DNA"/>
</dbReference>
<organism evidence="3 4">
    <name type="scientific">Natronomonas salsuginis</name>
    <dbReference type="NCBI Taxonomy" id="2217661"/>
    <lineage>
        <taxon>Archaea</taxon>
        <taxon>Methanobacteriati</taxon>
        <taxon>Methanobacteriota</taxon>
        <taxon>Stenosarchaea group</taxon>
        <taxon>Halobacteria</taxon>
        <taxon>Halobacteriales</taxon>
        <taxon>Natronomonadaceae</taxon>
        <taxon>Natronomonas</taxon>
    </lineage>
</organism>
<dbReference type="Proteomes" id="UP000308037">
    <property type="component" value="Unassembled WGS sequence"/>
</dbReference>
<dbReference type="GO" id="GO:0044281">
    <property type="term" value="P:small molecule metabolic process"/>
    <property type="evidence" value="ECO:0007669"/>
    <property type="project" value="UniProtKB-ARBA"/>
</dbReference>
<name>A0A4U5JDC2_9EURY</name>
<accession>A0A4U5JDC2</accession>
<reference evidence="3 4" key="1">
    <citation type="submission" date="2019-04" db="EMBL/GenBank/DDBJ databases">
        <title>Natronomonas sp. F20-122 a newhaloarchaeon isolated from a saline saltern of Isla Bacuta, Huelva, Spain.</title>
        <authorList>
            <person name="Duran-Viseras A."/>
            <person name="Sanchez-Porro C."/>
            <person name="Ventosa A."/>
        </authorList>
    </citation>
    <scope>NUCLEOTIDE SEQUENCE [LARGE SCALE GENOMIC DNA]</scope>
    <source>
        <strain evidence="3 4">F20-122</strain>
    </source>
</reference>
<dbReference type="GO" id="GO:0043168">
    <property type="term" value="F:anion binding"/>
    <property type="evidence" value="ECO:0007669"/>
    <property type="project" value="UniProtKB-ARBA"/>
</dbReference>
<dbReference type="SUPFAM" id="SSF50129">
    <property type="entry name" value="GroES-like"/>
    <property type="match status" value="1"/>
</dbReference>
<keyword evidence="4" id="KW-1185">Reference proteome</keyword>